<dbReference type="KEGG" id="aqu:109582165"/>
<protein>
    <recommendedName>
        <fullName evidence="4">Death domain-containing protein</fullName>
    </recommendedName>
</protein>
<reference evidence="3" key="1">
    <citation type="journal article" date="2010" name="Nature">
        <title>The Amphimedon queenslandica genome and the evolution of animal complexity.</title>
        <authorList>
            <person name="Srivastava M."/>
            <person name="Simakov O."/>
            <person name="Chapman J."/>
            <person name="Fahey B."/>
            <person name="Gauthier M.E."/>
            <person name="Mitros T."/>
            <person name="Richards G.S."/>
            <person name="Conaco C."/>
            <person name="Dacre M."/>
            <person name="Hellsten U."/>
            <person name="Larroux C."/>
            <person name="Putnam N.H."/>
            <person name="Stanke M."/>
            <person name="Adamska M."/>
            <person name="Darling A."/>
            <person name="Degnan S.M."/>
            <person name="Oakley T.H."/>
            <person name="Plachetzki D.C."/>
            <person name="Zhai Y."/>
            <person name="Adamski M."/>
            <person name="Calcino A."/>
            <person name="Cummins S.F."/>
            <person name="Goodstein D.M."/>
            <person name="Harris C."/>
            <person name="Jackson D.J."/>
            <person name="Leys S.P."/>
            <person name="Shu S."/>
            <person name="Woodcroft B.J."/>
            <person name="Vervoort M."/>
            <person name="Kosik K.S."/>
            <person name="Manning G."/>
            <person name="Degnan B.M."/>
            <person name="Rokhsar D.S."/>
        </authorList>
    </citation>
    <scope>NUCLEOTIDE SEQUENCE [LARGE SCALE GENOMIC DNA]</scope>
</reference>
<dbReference type="AlphaFoldDB" id="A0AAN0J5S0"/>
<evidence type="ECO:0000256" key="1">
    <source>
        <dbReference type="SAM" id="MobiDB-lite"/>
    </source>
</evidence>
<organism evidence="2 3">
    <name type="scientific">Amphimedon queenslandica</name>
    <name type="common">Sponge</name>
    <dbReference type="NCBI Taxonomy" id="400682"/>
    <lineage>
        <taxon>Eukaryota</taxon>
        <taxon>Metazoa</taxon>
        <taxon>Porifera</taxon>
        <taxon>Demospongiae</taxon>
        <taxon>Heteroscleromorpha</taxon>
        <taxon>Haplosclerida</taxon>
        <taxon>Niphatidae</taxon>
        <taxon>Amphimedon</taxon>
    </lineage>
</organism>
<accession>A0AAN0J5S0</accession>
<dbReference type="RefSeq" id="XP_019852359.1">
    <property type="nucleotide sequence ID" value="XM_019996800.1"/>
</dbReference>
<keyword evidence="3" id="KW-1185">Reference proteome</keyword>
<name>A0AAN0J5S0_AMPQE</name>
<proteinExistence type="predicted"/>
<dbReference type="Proteomes" id="UP000007879">
    <property type="component" value="Unassembled WGS sequence"/>
</dbReference>
<reference evidence="2" key="2">
    <citation type="submission" date="2024-06" db="UniProtKB">
        <authorList>
            <consortium name="EnsemblMetazoa"/>
        </authorList>
    </citation>
    <scope>IDENTIFICATION</scope>
</reference>
<evidence type="ECO:0000313" key="3">
    <source>
        <dbReference type="Proteomes" id="UP000007879"/>
    </source>
</evidence>
<evidence type="ECO:0000313" key="2">
    <source>
        <dbReference type="EnsemblMetazoa" id="XP_019852359.1"/>
    </source>
</evidence>
<sequence>MATRGTSEDFMNVCDRELGIDDFYDVYDEIKPLSAHWKQIAISFRLRINTINTIEAKHNGKVLNCLQEVLECWLKKDYDFKRHGVPSWRKVCVAVKEGADDPALADKIAQENSATTGGTTPHPLPATTGGATPHIEEAGSTAIISTPSIYVPKTIIDFKIHRELSKLQEQFVEGIQKTIEDYSASGYDAPDFIEYITARMVTLLSPHENTLDKVQAVRKEFKDIKTLKDFFGLLQDKYTSWFKHQPITKLVYDYPLEYLDPHDYDYEIDAPTFWSRYKDRLHEYFEKWITVADPTSYGITDAPSGEQILIVKVDRGDYNQNDLYFLRKAIPAELDKPELKLYLCQVLPN</sequence>
<feature type="region of interest" description="Disordered" evidence="1">
    <location>
        <begin position="112"/>
        <end position="132"/>
    </location>
</feature>
<evidence type="ECO:0008006" key="4">
    <source>
        <dbReference type="Google" id="ProtNLM"/>
    </source>
</evidence>
<dbReference type="InterPro" id="IPR011029">
    <property type="entry name" value="DEATH-like_dom_sf"/>
</dbReference>
<dbReference type="GeneID" id="109582165"/>
<dbReference type="Gene3D" id="1.10.533.10">
    <property type="entry name" value="Death Domain, Fas"/>
    <property type="match status" value="1"/>
</dbReference>
<dbReference type="EnsemblMetazoa" id="XM_019996800.1">
    <property type="protein sequence ID" value="XP_019852359.1"/>
    <property type="gene ID" value="LOC109582165"/>
</dbReference>